<keyword evidence="2" id="KW-1185">Reference proteome</keyword>
<gene>
    <name evidence="1" type="ORF">OIH86_11400</name>
</gene>
<comment type="caution">
    <text evidence="1">The sequence shown here is derived from an EMBL/GenBank/DDBJ whole genome shotgun (WGS) entry which is preliminary data.</text>
</comment>
<dbReference type="Proteomes" id="UP001526147">
    <property type="component" value="Unassembled WGS sequence"/>
</dbReference>
<protein>
    <submittedName>
        <fullName evidence="1">Uncharacterized protein</fullName>
    </submittedName>
</protein>
<name>A0ABT3DGT5_9BACI</name>
<dbReference type="RefSeq" id="WP_264142892.1">
    <property type="nucleotide sequence ID" value="NZ_JAOYEY010000036.1"/>
</dbReference>
<proteinExistence type="predicted"/>
<accession>A0ABT3DGT5</accession>
<reference evidence="1 2" key="1">
    <citation type="submission" date="2022-10" db="EMBL/GenBank/DDBJ databases">
        <title>Draft genome assembly of moderately radiation resistant bacterium Metabacillus halosaccharovorans.</title>
        <authorList>
            <person name="Pal S."/>
            <person name="Gopinathan A."/>
        </authorList>
    </citation>
    <scope>NUCLEOTIDE SEQUENCE [LARGE SCALE GENOMIC DNA]</scope>
    <source>
        <strain evidence="1 2">VITHBRA001</strain>
    </source>
</reference>
<evidence type="ECO:0000313" key="1">
    <source>
        <dbReference type="EMBL" id="MCV9886265.1"/>
    </source>
</evidence>
<evidence type="ECO:0000313" key="2">
    <source>
        <dbReference type="Proteomes" id="UP001526147"/>
    </source>
</evidence>
<sequence>MKLAEKYLLSLIKKEPVKVRQMISTMDTLDLKTKSQITALTYMYEKPEEHELRKAIPVHKLEEKI</sequence>
<dbReference type="EMBL" id="JAOYEY010000036">
    <property type="protein sequence ID" value="MCV9886265.1"/>
    <property type="molecule type" value="Genomic_DNA"/>
</dbReference>
<organism evidence="1 2">
    <name type="scientific">Metabacillus halosaccharovorans</name>
    <dbReference type="NCBI Taxonomy" id="930124"/>
    <lineage>
        <taxon>Bacteria</taxon>
        <taxon>Bacillati</taxon>
        <taxon>Bacillota</taxon>
        <taxon>Bacilli</taxon>
        <taxon>Bacillales</taxon>
        <taxon>Bacillaceae</taxon>
        <taxon>Metabacillus</taxon>
    </lineage>
</organism>